<protein>
    <recommendedName>
        <fullName evidence="2">ChrR-like cupin domain-containing protein</fullName>
    </recommendedName>
</protein>
<sequence length="115" mass="13461">MRFFSKTKDGGPNSPVDAYFLFEIKWLGSVALLKFNEGGRKAYHTHAFHALTWFIKGLMFEEEYGVGYTHYKRSIFPKVTPRSKNHRVVSHGTSWAFTIRGPWHKYWTETTVQTD</sequence>
<comment type="caution">
    <text evidence="1">The sequence shown here is derived from an EMBL/GenBank/DDBJ whole genome shotgun (WGS) entry which is preliminary data.</text>
</comment>
<dbReference type="EMBL" id="BARS01041912">
    <property type="protein sequence ID" value="GAG37360.1"/>
    <property type="molecule type" value="Genomic_DNA"/>
</dbReference>
<name>X0X2U9_9ZZZZ</name>
<dbReference type="AlphaFoldDB" id="X0X2U9"/>
<feature type="non-terminal residue" evidence="1">
    <location>
        <position position="115"/>
    </location>
</feature>
<proteinExistence type="predicted"/>
<gene>
    <name evidence="1" type="ORF">S01H1_63659</name>
</gene>
<organism evidence="1">
    <name type="scientific">marine sediment metagenome</name>
    <dbReference type="NCBI Taxonomy" id="412755"/>
    <lineage>
        <taxon>unclassified sequences</taxon>
        <taxon>metagenomes</taxon>
        <taxon>ecological metagenomes</taxon>
    </lineage>
</organism>
<accession>X0X2U9</accession>
<reference evidence="1" key="1">
    <citation type="journal article" date="2014" name="Front. Microbiol.">
        <title>High frequency of phylogenetically diverse reductive dehalogenase-homologous genes in deep subseafloor sedimentary metagenomes.</title>
        <authorList>
            <person name="Kawai M."/>
            <person name="Futagami T."/>
            <person name="Toyoda A."/>
            <person name="Takaki Y."/>
            <person name="Nishi S."/>
            <person name="Hori S."/>
            <person name="Arai W."/>
            <person name="Tsubouchi T."/>
            <person name="Morono Y."/>
            <person name="Uchiyama I."/>
            <person name="Ito T."/>
            <person name="Fujiyama A."/>
            <person name="Inagaki F."/>
            <person name="Takami H."/>
        </authorList>
    </citation>
    <scope>NUCLEOTIDE SEQUENCE</scope>
    <source>
        <strain evidence="1">Expedition CK06-06</strain>
    </source>
</reference>
<evidence type="ECO:0008006" key="2">
    <source>
        <dbReference type="Google" id="ProtNLM"/>
    </source>
</evidence>
<evidence type="ECO:0000313" key="1">
    <source>
        <dbReference type="EMBL" id="GAG37360.1"/>
    </source>
</evidence>